<dbReference type="Proteomes" id="UP001156601">
    <property type="component" value="Unassembled WGS sequence"/>
</dbReference>
<organism evidence="2 3">
    <name type="scientific">Agaribacter marinus</name>
    <dbReference type="NCBI Taxonomy" id="1431249"/>
    <lineage>
        <taxon>Bacteria</taxon>
        <taxon>Pseudomonadati</taxon>
        <taxon>Pseudomonadota</taxon>
        <taxon>Gammaproteobacteria</taxon>
        <taxon>Alteromonadales</taxon>
        <taxon>Alteromonadaceae</taxon>
        <taxon>Agaribacter</taxon>
    </lineage>
</organism>
<feature type="compositionally biased region" description="Polar residues" evidence="1">
    <location>
        <begin position="58"/>
        <end position="74"/>
    </location>
</feature>
<gene>
    <name evidence="2" type="ORF">GCM10007852_02610</name>
</gene>
<dbReference type="EMBL" id="BSOT01000002">
    <property type="protein sequence ID" value="GLR69353.1"/>
    <property type="molecule type" value="Genomic_DNA"/>
</dbReference>
<sequence>MHKSYRLGLFIVAIALFAMIYAVNHKEHDAKPAPVKLLQTTEQVDAKESQYLPETAHTRSGNTNEQSAKSTDPQSSTIEIYKVAKLAFSCRNIPANENELADWIDSANQNNELSTTIESVTSRYENCVNVDRNTIYVDLLLEASKKGSDDAIDILWFLNNKDLIQGLGLGSLSRDELVEQLTNFTVEKYEITEKTALLGGEKSILRLIQGYRQFDPATQGQSFEKSLAYTYLLLETTSDDDNYRRADWFKASLQKRMTLDEISHATVLADELLLKYQKDY</sequence>
<reference evidence="2" key="1">
    <citation type="journal article" date="2014" name="Int. J. Syst. Evol. Microbiol.">
        <title>Complete genome sequence of Corynebacterium casei LMG S-19264T (=DSM 44701T), isolated from a smear-ripened cheese.</title>
        <authorList>
            <consortium name="US DOE Joint Genome Institute (JGI-PGF)"/>
            <person name="Walter F."/>
            <person name="Albersmeier A."/>
            <person name="Kalinowski J."/>
            <person name="Ruckert C."/>
        </authorList>
    </citation>
    <scope>NUCLEOTIDE SEQUENCE</scope>
    <source>
        <strain evidence="2">NBRC 110023</strain>
    </source>
</reference>
<evidence type="ECO:0000313" key="2">
    <source>
        <dbReference type="EMBL" id="GLR69353.1"/>
    </source>
</evidence>
<name>A0AA37SZF4_9ALTE</name>
<protein>
    <submittedName>
        <fullName evidence="2">Uncharacterized protein</fullName>
    </submittedName>
</protein>
<dbReference type="RefSeq" id="WP_284215682.1">
    <property type="nucleotide sequence ID" value="NZ_BSOT01000002.1"/>
</dbReference>
<proteinExistence type="predicted"/>
<accession>A0AA37SZF4</accession>
<feature type="region of interest" description="Disordered" evidence="1">
    <location>
        <begin position="50"/>
        <end position="74"/>
    </location>
</feature>
<evidence type="ECO:0000256" key="1">
    <source>
        <dbReference type="SAM" id="MobiDB-lite"/>
    </source>
</evidence>
<keyword evidence="3" id="KW-1185">Reference proteome</keyword>
<comment type="caution">
    <text evidence="2">The sequence shown here is derived from an EMBL/GenBank/DDBJ whole genome shotgun (WGS) entry which is preliminary data.</text>
</comment>
<dbReference type="AlphaFoldDB" id="A0AA37SZF4"/>
<evidence type="ECO:0000313" key="3">
    <source>
        <dbReference type="Proteomes" id="UP001156601"/>
    </source>
</evidence>
<reference evidence="2" key="2">
    <citation type="submission" date="2023-01" db="EMBL/GenBank/DDBJ databases">
        <title>Draft genome sequence of Agaribacter marinus strain NBRC 110023.</title>
        <authorList>
            <person name="Sun Q."/>
            <person name="Mori K."/>
        </authorList>
    </citation>
    <scope>NUCLEOTIDE SEQUENCE</scope>
    <source>
        <strain evidence="2">NBRC 110023</strain>
    </source>
</reference>